<keyword evidence="3" id="KW-1185">Reference proteome</keyword>
<name>A0A9X2JWR7_9MICO</name>
<dbReference type="InterPro" id="IPR002575">
    <property type="entry name" value="Aminoglycoside_PTrfase"/>
</dbReference>
<evidence type="ECO:0000259" key="1">
    <source>
        <dbReference type="Pfam" id="PF01636"/>
    </source>
</evidence>
<accession>A0A9X2JWR7</accession>
<gene>
    <name evidence="2" type="ORF">APR03_003190</name>
</gene>
<dbReference type="InterPro" id="IPR011009">
    <property type="entry name" value="Kinase-like_dom_sf"/>
</dbReference>
<comment type="caution">
    <text evidence="2">The sequence shown here is derived from an EMBL/GenBank/DDBJ whole genome shotgun (WGS) entry which is preliminary data.</text>
</comment>
<reference evidence="2" key="1">
    <citation type="submission" date="2022-06" db="EMBL/GenBank/DDBJ databases">
        <title>Genomic Encyclopedia of Archaeal and Bacterial Type Strains, Phase II (KMG-II): from individual species to whole genera.</title>
        <authorList>
            <person name="Goeker M."/>
        </authorList>
    </citation>
    <scope>NUCLEOTIDE SEQUENCE</scope>
    <source>
        <strain evidence="2">DSM 26652</strain>
    </source>
</reference>
<dbReference type="Proteomes" id="UP001139493">
    <property type="component" value="Unassembled WGS sequence"/>
</dbReference>
<dbReference type="GO" id="GO:0016301">
    <property type="term" value="F:kinase activity"/>
    <property type="evidence" value="ECO:0007669"/>
    <property type="project" value="UniProtKB-KW"/>
</dbReference>
<dbReference type="PANTHER" id="PTHR21310">
    <property type="entry name" value="AMINOGLYCOSIDE PHOSPHOTRANSFERASE-RELATED-RELATED"/>
    <property type="match status" value="1"/>
</dbReference>
<dbReference type="Gene3D" id="3.90.1200.10">
    <property type="match status" value="1"/>
</dbReference>
<keyword evidence="2" id="KW-0808">Transferase</keyword>
<dbReference type="SUPFAM" id="SSF56112">
    <property type="entry name" value="Protein kinase-like (PK-like)"/>
    <property type="match status" value="1"/>
</dbReference>
<proteinExistence type="predicted"/>
<protein>
    <submittedName>
        <fullName evidence="2">Kinase, aminoglycoside phosphotransferase (APT) family</fullName>
    </submittedName>
</protein>
<evidence type="ECO:0000313" key="3">
    <source>
        <dbReference type="Proteomes" id="UP001139493"/>
    </source>
</evidence>
<dbReference type="InterPro" id="IPR051678">
    <property type="entry name" value="AGP_Transferase"/>
</dbReference>
<evidence type="ECO:0000313" key="2">
    <source>
        <dbReference type="EMBL" id="MCP2265832.1"/>
    </source>
</evidence>
<sequence>MRHTPHEDRRLGGRRLEPLAGGWSGETFLALPSARGGEPLVARYLAGAHHGPQAASIQAALLRQVRGLLPVPDVHGAYDDGPVPGLLLTELLPGERGDLVLERMVRPGRRDDGRLRTLGRALGGVAGTLAGVRMPEAGLFVDESLRIEPFRLRLPGWVDDHAAGLVAAGWSAAETAALRAVADRAAPALEGAAPCLVHSDLNPKNVLVDPAELSVTGVLDWEFAHAGHPATDLGNLLRFEREPAYVDGVLDGWCTPVGRATGTRPDPDAATDTARAADLVALVELAARTVTTPVVRRARRHLRAIAATGDLHATP</sequence>
<dbReference type="RefSeq" id="WP_253837213.1">
    <property type="nucleotide sequence ID" value="NZ_JAMTCS010000009.1"/>
</dbReference>
<feature type="domain" description="Aminoglycoside phosphotransferase" evidence="1">
    <location>
        <begin position="16"/>
        <end position="257"/>
    </location>
</feature>
<dbReference type="EMBL" id="JAMTCS010000009">
    <property type="protein sequence ID" value="MCP2265832.1"/>
    <property type="molecule type" value="Genomic_DNA"/>
</dbReference>
<dbReference type="Pfam" id="PF01636">
    <property type="entry name" value="APH"/>
    <property type="match status" value="1"/>
</dbReference>
<keyword evidence="2" id="KW-0418">Kinase</keyword>
<dbReference type="AlphaFoldDB" id="A0A9X2JWR7"/>
<organism evidence="2 3">
    <name type="scientific">Promicromonospora thailandica</name>
    <dbReference type="NCBI Taxonomy" id="765201"/>
    <lineage>
        <taxon>Bacteria</taxon>
        <taxon>Bacillati</taxon>
        <taxon>Actinomycetota</taxon>
        <taxon>Actinomycetes</taxon>
        <taxon>Micrococcales</taxon>
        <taxon>Promicromonosporaceae</taxon>
        <taxon>Promicromonospora</taxon>
    </lineage>
</organism>